<protein>
    <submittedName>
        <fullName evidence="8">Retrovirus-related Pol polyprotein from transposon 17.6</fullName>
    </submittedName>
</protein>
<dbReference type="CDD" id="cd09274">
    <property type="entry name" value="RNase_HI_RT_Ty3"/>
    <property type="match status" value="1"/>
</dbReference>
<dbReference type="PROSITE" id="PS50878">
    <property type="entry name" value="RT_POL"/>
    <property type="match status" value="1"/>
</dbReference>
<dbReference type="InterPro" id="IPR000477">
    <property type="entry name" value="RT_dom"/>
</dbReference>
<evidence type="ECO:0000313" key="9">
    <source>
        <dbReference type="Proteomes" id="UP000887159"/>
    </source>
</evidence>
<evidence type="ECO:0000313" key="8">
    <source>
        <dbReference type="EMBL" id="GFY06745.1"/>
    </source>
</evidence>
<keyword evidence="2" id="KW-0548">Nucleotidyltransferase</keyword>
<keyword evidence="6" id="KW-0695">RNA-directed DNA polymerase</keyword>
<dbReference type="InterPro" id="IPR041373">
    <property type="entry name" value="RT_RNaseH"/>
</dbReference>
<gene>
    <name evidence="8" type="primary">pol</name>
    <name evidence="8" type="ORF">TNCV_2202801</name>
</gene>
<evidence type="ECO:0000256" key="1">
    <source>
        <dbReference type="ARBA" id="ARBA00022679"/>
    </source>
</evidence>
<evidence type="ECO:0000256" key="4">
    <source>
        <dbReference type="ARBA" id="ARBA00022759"/>
    </source>
</evidence>
<dbReference type="GO" id="GO:0016787">
    <property type="term" value="F:hydrolase activity"/>
    <property type="evidence" value="ECO:0007669"/>
    <property type="project" value="UniProtKB-KW"/>
</dbReference>
<dbReference type="Pfam" id="PF17917">
    <property type="entry name" value="RT_RNaseH"/>
    <property type="match status" value="1"/>
</dbReference>
<reference evidence="8" key="1">
    <citation type="submission" date="2020-08" db="EMBL/GenBank/DDBJ databases">
        <title>Multicomponent nature underlies the extraordinary mechanical properties of spider dragline silk.</title>
        <authorList>
            <person name="Kono N."/>
            <person name="Nakamura H."/>
            <person name="Mori M."/>
            <person name="Yoshida Y."/>
            <person name="Ohtoshi R."/>
            <person name="Malay A.D."/>
            <person name="Moran D.A.P."/>
            <person name="Tomita M."/>
            <person name="Numata K."/>
            <person name="Arakawa K."/>
        </authorList>
    </citation>
    <scope>NUCLEOTIDE SEQUENCE</scope>
</reference>
<comment type="caution">
    <text evidence="8">The sequence shown here is derived from an EMBL/GenBank/DDBJ whole genome shotgun (WGS) entry which is preliminary data.</text>
</comment>
<evidence type="ECO:0000256" key="2">
    <source>
        <dbReference type="ARBA" id="ARBA00022695"/>
    </source>
</evidence>
<dbReference type="Gene3D" id="3.10.10.10">
    <property type="entry name" value="HIV Type 1 Reverse Transcriptase, subunit A, domain 1"/>
    <property type="match status" value="1"/>
</dbReference>
<dbReference type="GO" id="GO:0003964">
    <property type="term" value="F:RNA-directed DNA polymerase activity"/>
    <property type="evidence" value="ECO:0007669"/>
    <property type="project" value="UniProtKB-KW"/>
</dbReference>
<dbReference type="InterPro" id="IPR043128">
    <property type="entry name" value="Rev_trsase/Diguanyl_cyclase"/>
</dbReference>
<feature type="domain" description="Reverse transcriptase" evidence="7">
    <location>
        <begin position="1"/>
        <end position="188"/>
    </location>
</feature>
<keyword evidence="3" id="KW-0540">Nuclease</keyword>
<dbReference type="InterPro" id="IPR050951">
    <property type="entry name" value="Retrovirus_Pol_polyprotein"/>
</dbReference>
<evidence type="ECO:0000256" key="5">
    <source>
        <dbReference type="ARBA" id="ARBA00022801"/>
    </source>
</evidence>
<evidence type="ECO:0000256" key="3">
    <source>
        <dbReference type="ARBA" id="ARBA00022722"/>
    </source>
</evidence>
<evidence type="ECO:0000256" key="6">
    <source>
        <dbReference type="ARBA" id="ARBA00022918"/>
    </source>
</evidence>
<proteinExistence type="predicted"/>
<keyword evidence="1" id="KW-0808">Transferase</keyword>
<dbReference type="FunFam" id="3.10.20.370:FF:000001">
    <property type="entry name" value="Retrovirus-related Pol polyprotein from transposon 17.6-like protein"/>
    <property type="match status" value="1"/>
</dbReference>
<sequence>MLKEGSIIPIQSPYASPVVLCRKNNGLPPDNPEAYRFAVDYPKLNAITKYPRYPLPFIDDLIMNLPPTGIMSARDLRSGYFQMAVNPSDIVKTAFVTKNGTYTFRRMPCGLSGVAPNCRKAIDIILQPMIGKFVNVYMEDVIISSPSFTQHVKHLKEVFRLLHEAGLTLNKDKCKFGCEELKYLGLIINKERIKTDETKVQAIVEMKPPRNSKELPKFFGNVPMLFTDASSIEVGAVLNQEQRPVVFASRTLSAAERNYTVIEREKECLAVVWALNKFRTYLGSLPIKVITDHAALTHLTTGKNLSNRMIRWALKLAEFNIEWEHRPGTQGTIADVMSRNLIENIIGEKVNCAIIRDLVLSSRDQLLEEQRTDPELDHIYRYLENAENSSVNAAICENWSRDFRLVEGLLFYAKYATSLGEMRVYTFQNL</sequence>
<name>A0A8X6S8P0_TRICX</name>
<dbReference type="InterPro" id="IPR043502">
    <property type="entry name" value="DNA/RNA_pol_sf"/>
</dbReference>
<keyword evidence="9" id="KW-1185">Reference proteome</keyword>
<dbReference type="Gene3D" id="3.30.70.270">
    <property type="match status" value="1"/>
</dbReference>
<accession>A0A8X6S8P0</accession>
<dbReference type="GO" id="GO:0004519">
    <property type="term" value="F:endonuclease activity"/>
    <property type="evidence" value="ECO:0007669"/>
    <property type="project" value="UniProtKB-KW"/>
</dbReference>
<evidence type="ECO:0000259" key="7">
    <source>
        <dbReference type="PROSITE" id="PS50878"/>
    </source>
</evidence>
<dbReference type="AlphaFoldDB" id="A0A8X6S8P0"/>
<keyword evidence="4" id="KW-0255">Endonuclease</keyword>
<dbReference type="PANTHER" id="PTHR37984:SF5">
    <property type="entry name" value="PROTEIN NYNRIN-LIKE"/>
    <property type="match status" value="1"/>
</dbReference>
<dbReference type="EMBL" id="BMAU01021263">
    <property type="protein sequence ID" value="GFY06745.1"/>
    <property type="molecule type" value="Genomic_DNA"/>
</dbReference>
<dbReference type="Proteomes" id="UP000887159">
    <property type="component" value="Unassembled WGS sequence"/>
</dbReference>
<dbReference type="SUPFAM" id="SSF56672">
    <property type="entry name" value="DNA/RNA polymerases"/>
    <property type="match status" value="1"/>
</dbReference>
<dbReference type="CDD" id="cd01647">
    <property type="entry name" value="RT_LTR"/>
    <property type="match status" value="1"/>
</dbReference>
<dbReference type="PANTHER" id="PTHR37984">
    <property type="entry name" value="PROTEIN CBG26694"/>
    <property type="match status" value="1"/>
</dbReference>
<dbReference type="Pfam" id="PF00078">
    <property type="entry name" value="RVT_1"/>
    <property type="match status" value="1"/>
</dbReference>
<keyword evidence="5" id="KW-0378">Hydrolase</keyword>
<organism evidence="8 9">
    <name type="scientific">Trichonephila clavipes</name>
    <name type="common">Golden silk orbweaver</name>
    <name type="synonym">Nephila clavipes</name>
    <dbReference type="NCBI Taxonomy" id="2585209"/>
    <lineage>
        <taxon>Eukaryota</taxon>
        <taxon>Metazoa</taxon>
        <taxon>Ecdysozoa</taxon>
        <taxon>Arthropoda</taxon>
        <taxon>Chelicerata</taxon>
        <taxon>Arachnida</taxon>
        <taxon>Araneae</taxon>
        <taxon>Araneomorphae</taxon>
        <taxon>Entelegynae</taxon>
        <taxon>Araneoidea</taxon>
        <taxon>Nephilidae</taxon>
        <taxon>Trichonephila</taxon>
    </lineage>
</organism>